<dbReference type="InterPro" id="IPR045034">
    <property type="entry name" value="O-acyltransferase_WSD1-like"/>
</dbReference>
<keyword evidence="5 11" id="KW-0444">Lipid biosynthesis</keyword>
<dbReference type="GO" id="GO:0051701">
    <property type="term" value="P:biological process involved in interaction with host"/>
    <property type="evidence" value="ECO:0007669"/>
    <property type="project" value="TreeGrafter"/>
</dbReference>
<evidence type="ECO:0000256" key="10">
    <source>
        <dbReference type="ARBA" id="ARBA00048109"/>
    </source>
</evidence>
<evidence type="ECO:0000256" key="2">
    <source>
        <dbReference type="ARBA" id="ARBA00005189"/>
    </source>
</evidence>
<dbReference type="GO" id="GO:0071731">
    <property type="term" value="P:response to nitric oxide"/>
    <property type="evidence" value="ECO:0007669"/>
    <property type="project" value="TreeGrafter"/>
</dbReference>
<dbReference type="EC" id="2.3.1.20" evidence="4 11"/>
<evidence type="ECO:0000256" key="8">
    <source>
        <dbReference type="ARBA" id="ARBA00023098"/>
    </source>
</evidence>
<dbReference type="InterPro" id="IPR009721">
    <property type="entry name" value="O-acyltransferase_WSD1_C"/>
</dbReference>
<evidence type="ECO:0000256" key="7">
    <source>
        <dbReference type="ARBA" id="ARBA00022798"/>
    </source>
</evidence>
<evidence type="ECO:0000256" key="11">
    <source>
        <dbReference type="RuleBase" id="RU361241"/>
    </source>
</evidence>
<comment type="pathway">
    <text evidence="2">Lipid metabolism.</text>
</comment>
<dbReference type="AlphaFoldDB" id="A0A0A0K2Z4"/>
<evidence type="ECO:0000256" key="1">
    <source>
        <dbReference type="ARBA" id="ARBA00004771"/>
    </source>
</evidence>
<evidence type="ECO:0000256" key="5">
    <source>
        <dbReference type="ARBA" id="ARBA00022516"/>
    </source>
</evidence>
<evidence type="ECO:0000256" key="4">
    <source>
        <dbReference type="ARBA" id="ARBA00013244"/>
    </source>
</evidence>
<evidence type="ECO:0000256" key="9">
    <source>
        <dbReference type="ARBA" id="ARBA00023315"/>
    </source>
</evidence>
<dbReference type="InterPro" id="IPR004255">
    <property type="entry name" value="O-acyltransferase_WSD1_N"/>
</dbReference>
<feature type="domain" description="O-acyltransferase WSD1-like N-terminal" evidence="12">
    <location>
        <begin position="4"/>
        <end position="282"/>
    </location>
</feature>
<keyword evidence="6 11" id="KW-0808">Transferase</keyword>
<protein>
    <recommendedName>
        <fullName evidence="4 11">Diacylglycerol O-acyltransferase</fullName>
        <ecNumber evidence="4 11">2.3.1.20</ecNumber>
    </recommendedName>
</protein>
<dbReference type="PANTHER" id="PTHR31650:SF1">
    <property type="entry name" value="WAX ESTER SYNTHASE_DIACYLGLYCEROL ACYLTRANSFERASE 4-RELATED"/>
    <property type="match status" value="1"/>
</dbReference>
<evidence type="ECO:0000256" key="3">
    <source>
        <dbReference type="ARBA" id="ARBA00009587"/>
    </source>
</evidence>
<dbReference type="GO" id="GO:0006071">
    <property type="term" value="P:glycerol metabolic process"/>
    <property type="evidence" value="ECO:0007669"/>
    <property type="project" value="UniProtKB-KW"/>
</dbReference>
<comment type="catalytic activity">
    <reaction evidence="10 11">
        <text>an acyl-CoA + a 1,2-diacyl-sn-glycerol = a triacyl-sn-glycerol + CoA</text>
        <dbReference type="Rhea" id="RHEA:10868"/>
        <dbReference type="ChEBI" id="CHEBI:17815"/>
        <dbReference type="ChEBI" id="CHEBI:57287"/>
        <dbReference type="ChEBI" id="CHEBI:58342"/>
        <dbReference type="ChEBI" id="CHEBI:64615"/>
        <dbReference type="EC" id="2.3.1.20"/>
    </reaction>
</comment>
<dbReference type="NCBIfam" id="TIGR02946">
    <property type="entry name" value="acyl_WS_DGAT"/>
    <property type="match status" value="1"/>
</dbReference>
<keyword evidence="7 11" id="KW-0319">Glycerol metabolism</keyword>
<evidence type="ECO:0000259" key="12">
    <source>
        <dbReference type="Pfam" id="PF03007"/>
    </source>
</evidence>
<accession>A0A0A0K2Z4</accession>
<dbReference type="InterPro" id="IPR014292">
    <property type="entry name" value="Acyl_transf_WS/DGAT"/>
</dbReference>
<dbReference type="eggNOG" id="COG1020">
    <property type="taxonomic scope" value="Bacteria"/>
</dbReference>
<proteinExistence type="inferred from homology"/>
<dbReference type="GO" id="GO:0004144">
    <property type="term" value="F:diacylglycerol O-acyltransferase activity"/>
    <property type="evidence" value="ECO:0007669"/>
    <property type="project" value="UniProtKB-EC"/>
</dbReference>
<evidence type="ECO:0000313" key="14">
    <source>
        <dbReference type="EMBL" id="KGN42146.1"/>
    </source>
</evidence>
<dbReference type="Proteomes" id="UP000030013">
    <property type="component" value="Unassembled WGS sequence"/>
</dbReference>
<dbReference type="Pfam" id="PF03007">
    <property type="entry name" value="WS_DGAT_cat"/>
    <property type="match status" value="1"/>
</dbReference>
<dbReference type="Pfam" id="PF06974">
    <property type="entry name" value="WS_DGAT_C"/>
    <property type="match status" value="1"/>
</dbReference>
<reference evidence="14 15" key="1">
    <citation type="submission" date="2013-08" db="EMBL/GenBank/DDBJ databases">
        <title>The genome sequence of Knoellia aerolata.</title>
        <authorList>
            <person name="Zhu W."/>
            <person name="Wang G."/>
        </authorList>
    </citation>
    <scope>NUCLEOTIDE SEQUENCE [LARGE SCALE GENOMIC DNA]</scope>
    <source>
        <strain evidence="14 15">DSM 18566</strain>
    </source>
</reference>
<dbReference type="EMBL" id="AVPL01000008">
    <property type="protein sequence ID" value="KGN42146.1"/>
    <property type="molecule type" value="Genomic_DNA"/>
</dbReference>
<evidence type="ECO:0000313" key="15">
    <source>
        <dbReference type="Proteomes" id="UP000030013"/>
    </source>
</evidence>
<dbReference type="GO" id="GO:0019432">
    <property type="term" value="P:triglyceride biosynthetic process"/>
    <property type="evidence" value="ECO:0007669"/>
    <property type="project" value="UniProtKB-UniPathway"/>
</dbReference>
<comment type="pathway">
    <text evidence="1 11">Glycerolipid metabolism; triacylglycerol biosynthesis.</text>
</comment>
<evidence type="ECO:0000259" key="13">
    <source>
        <dbReference type="Pfam" id="PF06974"/>
    </source>
</evidence>
<keyword evidence="8 11" id="KW-0443">Lipid metabolism</keyword>
<dbReference type="PANTHER" id="PTHR31650">
    <property type="entry name" value="O-ACYLTRANSFERASE (WSD1-LIKE) FAMILY PROTEIN"/>
    <property type="match status" value="1"/>
</dbReference>
<comment type="similarity">
    <text evidence="3 11">Belongs to the long-chain O-acyltransferase family.</text>
</comment>
<dbReference type="UniPathway" id="UPA00282"/>
<dbReference type="RefSeq" id="WP_035934067.1">
    <property type="nucleotide sequence ID" value="NZ_AVPL01000008.1"/>
</dbReference>
<dbReference type="STRING" id="1385519.N801_02755"/>
<dbReference type="GO" id="GO:0001666">
    <property type="term" value="P:response to hypoxia"/>
    <property type="evidence" value="ECO:0007669"/>
    <property type="project" value="TreeGrafter"/>
</dbReference>
<name>A0A0A0K2Z4_9MICO</name>
<feature type="domain" description="O-acyltransferase WSD1 C-terminal" evidence="13">
    <location>
        <begin position="322"/>
        <end position="470"/>
    </location>
</feature>
<keyword evidence="9 11" id="KW-0012">Acyltransferase</keyword>
<dbReference type="Gene3D" id="3.30.559.10">
    <property type="entry name" value="Chloramphenicol acetyltransferase-like domain"/>
    <property type="match status" value="1"/>
</dbReference>
<dbReference type="GO" id="GO:0005886">
    <property type="term" value="C:plasma membrane"/>
    <property type="evidence" value="ECO:0007669"/>
    <property type="project" value="TreeGrafter"/>
</dbReference>
<dbReference type="SUPFAM" id="SSF52777">
    <property type="entry name" value="CoA-dependent acyltransferases"/>
    <property type="match status" value="1"/>
</dbReference>
<dbReference type="OrthoDB" id="9810950at2"/>
<evidence type="ECO:0000256" key="6">
    <source>
        <dbReference type="ARBA" id="ARBA00022679"/>
    </source>
</evidence>
<keyword evidence="15" id="KW-1185">Reference proteome</keyword>
<comment type="caution">
    <text evidence="14">The sequence shown here is derived from an EMBL/GenBank/DDBJ whole genome shotgun (WGS) entry which is preliminary data.</text>
</comment>
<organism evidence="14 15">
    <name type="scientific">Knoellia aerolata DSM 18566</name>
    <dbReference type="NCBI Taxonomy" id="1385519"/>
    <lineage>
        <taxon>Bacteria</taxon>
        <taxon>Bacillati</taxon>
        <taxon>Actinomycetota</taxon>
        <taxon>Actinomycetes</taxon>
        <taxon>Micrococcales</taxon>
        <taxon>Intrasporangiaceae</taxon>
        <taxon>Knoellia</taxon>
    </lineage>
</organism>
<dbReference type="InterPro" id="IPR023213">
    <property type="entry name" value="CAT-like_dom_sf"/>
</dbReference>
<gene>
    <name evidence="14" type="ORF">N801_02755</name>
</gene>
<sequence>MRRLSGLDAAFLALETPTSTGHVGGLSVLEAREGSSALTLTDLTRLLESRIGAVPVLRQRLMTVPLGIDQPVWVDDVHFDIGYHLRELALPEPGSDEQLAEQVARIHARPLDRARPLWEAYHISGLTGGRTALYTKVHHAAIDGVSGAELLMVLFDLSPEGDGVAEPAPFVPEPEPRRSVLGARGLVRLAWRPVEVTRIAVQAVRAIPAMGPIAGPVLAAWVGAGRAEADGAILASPTPLVAPQTPFNVAISPHRRFAFGSLSLPDVKLVKNTFGVSVNDVVMAICAGALRSWLIAHEALPDGPLVAMVPVSIRSESSDERGNKVSAMLAALPTNVEDPVERLGVTSRATAVAKSQQAFIPQGLVDEVTDFAPPALTARVARVTFASRVLHRLPAFNVVISNVPGPNIPVYLAGARLLAHYPVSVVTDGVALNITLIGYLDQLHFGITVAREVMPDVDRLMADLGHELALLVEAAHS</sequence>